<evidence type="ECO:0000256" key="1">
    <source>
        <dbReference type="SAM" id="Phobius"/>
    </source>
</evidence>
<dbReference type="EMBL" id="JXSL01000033">
    <property type="protein sequence ID" value="KIL96873.1"/>
    <property type="molecule type" value="Genomic_DNA"/>
</dbReference>
<protein>
    <submittedName>
        <fullName evidence="2">Uncharacterized protein</fullName>
    </submittedName>
</protein>
<comment type="caution">
    <text evidence="2">The sequence shown here is derived from an EMBL/GenBank/DDBJ whole genome shotgun (WGS) entry which is preliminary data.</text>
</comment>
<keyword evidence="3" id="KW-1185">Reference proteome</keyword>
<organism evidence="2 3">
    <name type="scientific">Paramagnetospirillum magnetotacticum MS-1</name>
    <dbReference type="NCBI Taxonomy" id="272627"/>
    <lineage>
        <taxon>Bacteria</taxon>
        <taxon>Pseudomonadati</taxon>
        <taxon>Pseudomonadota</taxon>
        <taxon>Alphaproteobacteria</taxon>
        <taxon>Rhodospirillales</taxon>
        <taxon>Magnetospirillaceae</taxon>
        <taxon>Paramagnetospirillum</taxon>
    </lineage>
</organism>
<dbReference type="AlphaFoldDB" id="A0A0C2YP38"/>
<dbReference type="Proteomes" id="UP000031971">
    <property type="component" value="Unassembled WGS sequence"/>
</dbReference>
<reference evidence="2 3" key="1">
    <citation type="submission" date="2015-01" db="EMBL/GenBank/DDBJ databases">
        <title>Genome Sequence of Magnetospirillum magnetotacticum Strain MS-1.</title>
        <authorList>
            <person name="Marinov G.K."/>
            <person name="Smalley M.D."/>
            <person name="DeSalvo G."/>
        </authorList>
    </citation>
    <scope>NUCLEOTIDE SEQUENCE [LARGE SCALE GENOMIC DNA]</scope>
    <source>
        <strain evidence="2 3">MS-1</strain>
    </source>
</reference>
<gene>
    <name evidence="2" type="ORF">CCC_01366</name>
</gene>
<proteinExistence type="predicted"/>
<sequence length="41" mass="4502">MFLVSSLSWSAAGLLMREPSLVALNVTFVAINILGIVRWLL</sequence>
<keyword evidence="1" id="KW-0472">Membrane</keyword>
<keyword evidence="1" id="KW-0812">Transmembrane</keyword>
<keyword evidence="1" id="KW-1133">Transmembrane helix</keyword>
<evidence type="ECO:0000313" key="3">
    <source>
        <dbReference type="Proteomes" id="UP000031971"/>
    </source>
</evidence>
<dbReference type="STRING" id="272627.CCC_01366"/>
<evidence type="ECO:0000313" key="2">
    <source>
        <dbReference type="EMBL" id="KIL96873.1"/>
    </source>
</evidence>
<name>A0A0C2YP38_PARME</name>
<feature type="transmembrane region" description="Helical" evidence="1">
    <location>
        <begin position="20"/>
        <end position="40"/>
    </location>
</feature>
<accession>A0A0C2YP38</accession>